<gene>
    <name evidence="1" type="ORF">FGO68_gene10593</name>
</gene>
<dbReference type="Proteomes" id="UP000785679">
    <property type="component" value="Unassembled WGS sequence"/>
</dbReference>
<protein>
    <submittedName>
        <fullName evidence="1">Uncharacterized protein</fullName>
    </submittedName>
</protein>
<reference evidence="1" key="1">
    <citation type="submission" date="2019-06" db="EMBL/GenBank/DDBJ databases">
        <authorList>
            <person name="Zheng W."/>
        </authorList>
    </citation>
    <scope>NUCLEOTIDE SEQUENCE</scope>
    <source>
        <strain evidence="1">QDHG01</strain>
    </source>
</reference>
<comment type="caution">
    <text evidence="1">The sequence shown here is derived from an EMBL/GenBank/DDBJ whole genome shotgun (WGS) entry which is preliminary data.</text>
</comment>
<name>A0A8J8T5Z4_HALGN</name>
<accession>A0A8J8T5Z4</accession>
<proteinExistence type="predicted"/>
<evidence type="ECO:0000313" key="1">
    <source>
        <dbReference type="EMBL" id="TNV82593.1"/>
    </source>
</evidence>
<dbReference type="AlphaFoldDB" id="A0A8J8T5Z4"/>
<keyword evidence="2" id="KW-1185">Reference proteome</keyword>
<sequence length="86" mass="10030">MQRKCLFCNTWEEISLKPLLQDQLCTIKFLHILHRFCFGHLQVYTQDLLRKSALLELVSYPSQSFDKSQPCKCAQSTLHSLCPQLS</sequence>
<dbReference type="EMBL" id="RRYP01004771">
    <property type="protein sequence ID" value="TNV82593.1"/>
    <property type="molecule type" value="Genomic_DNA"/>
</dbReference>
<evidence type="ECO:0000313" key="2">
    <source>
        <dbReference type="Proteomes" id="UP000785679"/>
    </source>
</evidence>
<organism evidence="1 2">
    <name type="scientific">Halteria grandinella</name>
    <dbReference type="NCBI Taxonomy" id="5974"/>
    <lineage>
        <taxon>Eukaryota</taxon>
        <taxon>Sar</taxon>
        <taxon>Alveolata</taxon>
        <taxon>Ciliophora</taxon>
        <taxon>Intramacronucleata</taxon>
        <taxon>Spirotrichea</taxon>
        <taxon>Stichotrichia</taxon>
        <taxon>Sporadotrichida</taxon>
        <taxon>Halteriidae</taxon>
        <taxon>Halteria</taxon>
    </lineage>
</organism>